<keyword evidence="3" id="KW-1185">Reference proteome</keyword>
<reference evidence="2 3" key="1">
    <citation type="journal article" date="2022" name="Cell">
        <title>Repeat-based holocentromeres influence genome architecture and karyotype evolution.</title>
        <authorList>
            <person name="Hofstatter P.G."/>
            <person name="Thangavel G."/>
            <person name="Lux T."/>
            <person name="Neumann P."/>
            <person name="Vondrak T."/>
            <person name="Novak P."/>
            <person name="Zhang M."/>
            <person name="Costa L."/>
            <person name="Castellani M."/>
            <person name="Scott A."/>
            <person name="Toegelov H."/>
            <person name="Fuchs J."/>
            <person name="Mata-Sucre Y."/>
            <person name="Dias Y."/>
            <person name="Vanzela A.L.L."/>
            <person name="Huettel B."/>
            <person name="Almeida C.C.S."/>
            <person name="Simkova H."/>
            <person name="Souza G."/>
            <person name="Pedrosa-Harand A."/>
            <person name="Macas J."/>
            <person name="Mayer K.F.X."/>
            <person name="Houben A."/>
            <person name="Marques A."/>
        </authorList>
    </citation>
    <scope>NUCLEOTIDE SEQUENCE [LARGE SCALE GENOMIC DNA]</scope>
    <source>
        <strain evidence="2">RhyTen1mFocal</strain>
    </source>
</reference>
<dbReference type="PANTHER" id="PTHR37182">
    <property type="entry name" value="F24J8.11 PROTEIN"/>
    <property type="match status" value="1"/>
</dbReference>
<dbReference type="EMBL" id="JAMRDG010000002">
    <property type="protein sequence ID" value="KAJ3691612.1"/>
    <property type="molecule type" value="Genomic_DNA"/>
</dbReference>
<gene>
    <name evidence="2" type="ORF">LUZ61_020776</name>
</gene>
<comment type="caution">
    <text evidence="2">The sequence shown here is derived from an EMBL/GenBank/DDBJ whole genome shotgun (WGS) entry which is preliminary data.</text>
</comment>
<sequence length="112" mass="12227">MAHSLVPPSISLPTTSTLFKKTAHLFPSADGQRQQVYTKREIMYGLSTIVIGTLVAPDSAKAAKRRPAPPTTEEKKDPNLSALQAKLLASKKRKEAMKDTVAKLRENGKTVQ</sequence>
<name>A0AAD5ZDM5_9POAL</name>
<feature type="compositionally biased region" description="Basic and acidic residues" evidence="1">
    <location>
        <begin position="96"/>
        <end position="112"/>
    </location>
</feature>
<evidence type="ECO:0000313" key="2">
    <source>
        <dbReference type="EMBL" id="KAJ3691612.1"/>
    </source>
</evidence>
<organism evidence="2 3">
    <name type="scientific">Rhynchospora tenuis</name>
    <dbReference type="NCBI Taxonomy" id="198213"/>
    <lineage>
        <taxon>Eukaryota</taxon>
        <taxon>Viridiplantae</taxon>
        <taxon>Streptophyta</taxon>
        <taxon>Embryophyta</taxon>
        <taxon>Tracheophyta</taxon>
        <taxon>Spermatophyta</taxon>
        <taxon>Magnoliopsida</taxon>
        <taxon>Liliopsida</taxon>
        <taxon>Poales</taxon>
        <taxon>Cyperaceae</taxon>
        <taxon>Cyperoideae</taxon>
        <taxon>Rhynchosporeae</taxon>
        <taxon>Rhynchospora</taxon>
    </lineage>
</organism>
<dbReference type="Proteomes" id="UP001210211">
    <property type="component" value="Unassembled WGS sequence"/>
</dbReference>
<dbReference type="PANTHER" id="PTHR37182:SF2">
    <property type="entry name" value="F24J8.11 PROTEIN"/>
    <property type="match status" value="1"/>
</dbReference>
<protein>
    <submittedName>
        <fullName evidence="2">Uncharacterized protein</fullName>
    </submittedName>
</protein>
<dbReference type="AlphaFoldDB" id="A0AAD5ZDM5"/>
<proteinExistence type="predicted"/>
<evidence type="ECO:0000313" key="3">
    <source>
        <dbReference type="Proteomes" id="UP001210211"/>
    </source>
</evidence>
<accession>A0AAD5ZDM5</accession>
<feature type="region of interest" description="Disordered" evidence="1">
    <location>
        <begin position="58"/>
        <end position="112"/>
    </location>
</feature>
<evidence type="ECO:0000256" key="1">
    <source>
        <dbReference type="SAM" id="MobiDB-lite"/>
    </source>
</evidence>